<dbReference type="SUPFAM" id="SSF51905">
    <property type="entry name" value="FAD/NAD(P)-binding domain"/>
    <property type="match status" value="1"/>
</dbReference>
<dbReference type="RefSeq" id="WP_058279722.1">
    <property type="nucleotide sequence ID" value="NZ_CYPU01000074.1"/>
</dbReference>
<dbReference type="InterPro" id="IPR036188">
    <property type="entry name" value="FAD/NAD-bd_sf"/>
</dbReference>
<feature type="domain" description="FAD dependent oxidoreductase" evidence="2">
    <location>
        <begin position="39"/>
        <end position="391"/>
    </location>
</feature>
<dbReference type="Gene3D" id="3.30.9.10">
    <property type="entry name" value="D-Amino Acid Oxidase, subunit A, domain 2"/>
    <property type="match status" value="1"/>
</dbReference>
<keyword evidence="1 3" id="KW-0560">Oxidoreductase</keyword>
<dbReference type="PANTHER" id="PTHR13847:SF281">
    <property type="entry name" value="FAD DEPENDENT OXIDOREDUCTASE DOMAIN-CONTAINING PROTEIN"/>
    <property type="match status" value="1"/>
</dbReference>
<accession>A0A0P1EJR0</accession>
<sequence length="436" mass="47524">MKRLCPDYTYGPGPRQNCWWDQTISAPDWPTHKGDLNVDVAIVGGGFTGLSAALHLAEAGVKVAVLEAATPGWGASGRNGGFCCLGGSKLSHGSLVRGFGAEAAQSYEQAEEDAVQLVADLLEQHQIDADTHSKGETQLAHSVRAMEKLRRNAEASGVLHGSDDLQHLGLGGSFHGAYTNPVGFALNPRKYLFGLASAAKARGVQVFQKSPVETIRKTQAGFDIESGSGHIRATNVLICTNGYSSEDMPPWLSGRYMPTQSTVLVTRPLTDAELHAQGWTSEQMCYDTRNLLHYFRLMPDRRFLFGMRGGLQSSPRAEAAIRRTMRRDFQAMFPEWKDVDVTHMWSGMVCLSRKLTPYVGPVPDQPGMFAAFAYHGNGVAMGTYCGRALARVVLDRQTELPAPIAQPPGRFPLGFWRRALMPPAYAAMAIADRLSL</sequence>
<organism evidence="3 4">
    <name type="scientific">Ruegeria atlantica</name>
    <dbReference type="NCBI Taxonomy" id="81569"/>
    <lineage>
        <taxon>Bacteria</taxon>
        <taxon>Pseudomonadati</taxon>
        <taxon>Pseudomonadota</taxon>
        <taxon>Alphaproteobacteria</taxon>
        <taxon>Rhodobacterales</taxon>
        <taxon>Roseobacteraceae</taxon>
        <taxon>Ruegeria</taxon>
    </lineage>
</organism>
<gene>
    <name evidence="3" type="primary">puuB_3</name>
    <name evidence="3" type="ORF">RUA4292_04634</name>
</gene>
<dbReference type="PANTHER" id="PTHR13847">
    <property type="entry name" value="SARCOSINE DEHYDROGENASE-RELATED"/>
    <property type="match status" value="1"/>
</dbReference>
<reference evidence="3 4" key="1">
    <citation type="submission" date="2015-09" db="EMBL/GenBank/DDBJ databases">
        <authorList>
            <consortium name="Swine Surveillance"/>
        </authorList>
    </citation>
    <scope>NUCLEOTIDE SEQUENCE [LARGE SCALE GENOMIC DNA]</scope>
    <source>
        <strain evidence="3 4">CECT 4292</strain>
    </source>
</reference>
<evidence type="ECO:0000313" key="3">
    <source>
        <dbReference type="EMBL" id="CUH50425.1"/>
    </source>
</evidence>
<dbReference type="AlphaFoldDB" id="A0A0P1EJR0"/>
<dbReference type="GeneID" id="55495751"/>
<proteinExistence type="predicted"/>
<dbReference type="OrthoDB" id="9806601at2"/>
<dbReference type="Pfam" id="PF01266">
    <property type="entry name" value="DAO"/>
    <property type="match status" value="1"/>
</dbReference>
<evidence type="ECO:0000259" key="2">
    <source>
        <dbReference type="Pfam" id="PF01266"/>
    </source>
</evidence>
<dbReference type="Gene3D" id="3.50.50.60">
    <property type="entry name" value="FAD/NAD(P)-binding domain"/>
    <property type="match status" value="1"/>
</dbReference>
<dbReference type="GO" id="GO:0005737">
    <property type="term" value="C:cytoplasm"/>
    <property type="evidence" value="ECO:0007669"/>
    <property type="project" value="TreeGrafter"/>
</dbReference>
<name>A0A0P1EJR0_9RHOB</name>
<dbReference type="EMBL" id="CYPU01000074">
    <property type="protein sequence ID" value="CUH50425.1"/>
    <property type="molecule type" value="Genomic_DNA"/>
</dbReference>
<evidence type="ECO:0000256" key="1">
    <source>
        <dbReference type="ARBA" id="ARBA00023002"/>
    </source>
</evidence>
<dbReference type="InterPro" id="IPR006076">
    <property type="entry name" value="FAD-dep_OxRdtase"/>
</dbReference>
<evidence type="ECO:0000313" key="4">
    <source>
        <dbReference type="Proteomes" id="UP000050783"/>
    </source>
</evidence>
<protein>
    <submittedName>
        <fullName evidence="3">Gamma-glutamylputrescine oxidoreductase</fullName>
        <ecNumber evidence="3">1.4.3.-</ecNumber>
    </submittedName>
</protein>
<dbReference type="GO" id="GO:0016491">
    <property type="term" value="F:oxidoreductase activity"/>
    <property type="evidence" value="ECO:0007669"/>
    <property type="project" value="UniProtKB-KW"/>
</dbReference>
<dbReference type="EC" id="1.4.3.-" evidence="3"/>
<dbReference type="STRING" id="81569.RUM4293_01421"/>
<dbReference type="Proteomes" id="UP000050783">
    <property type="component" value="Unassembled WGS sequence"/>
</dbReference>